<reference evidence="3" key="2">
    <citation type="submission" date="2015-01" db="EMBL/GenBank/DDBJ databases">
        <title>Evolutionary Origins and Diversification of the Mycorrhizal Mutualists.</title>
        <authorList>
            <consortium name="DOE Joint Genome Institute"/>
            <consortium name="Mycorrhizal Genomics Consortium"/>
            <person name="Kohler A."/>
            <person name="Kuo A."/>
            <person name="Nagy L.G."/>
            <person name="Floudas D."/>
            <person name="Copeland A."/>
            <person name="Barry K.W."/>
            <person name="Cichocki N."/>
            <person name="Veneault-Fourrey C."/>
            <person name="LaButti K."/>
            <person name="Lindquist E.A."/>
            <person name="Lipzen A."/>
            <person name="Lundell T."/>
            <person name="Morin E."/>
            <person name="Murat C."/>
            <person name="Riley R."/>
            <person name="Ohm R."/>
            <person name="Sun H."/>
            <person name="Tunlid A."/>
            <person name="Henrissat B."/>
            <person name="Grigoriev I.V."/>
            <person name="Hibbett D.S."/>
            <person name="Martin F."/>
        </authorList>
    </citation>
    <scope>NUCLEOTIDE SEQUENCE [LARGE SCALE GENOMIC DNA]</scope>
    <source>
        <strain evidence="3">MAFF 305830</strain>
    </source>
</reference>
<evidence type="ECO:0000259" key="1">
    <source>
        <dbReference type="SMART" id="SM00487"/>
    </source>
</evidence>
<name>A0A0C2X7L9_SERVB</name>
<feature type="domain" description="Helicase ATP-binding" evidence="1">
    <location>
        <begin position="34"/>
        <end position="212"/>
    </location>
</feature>
<dbReference type="SUPFAM" id="SSF52540">
    <property type="entry name" value="P-loop containing nucleoside triphosphate hydrolases"/>
    <property type="match status" value="1"/>
</dbReference>
<protein>
    <recommendedName>
        <fullName evidence="1">Helicase ATP-binding domain-containing protein</fullName>
    </recommendedName>
</protein>
<dbReference type="AlphaFoldDB" id="A0A0C2X7L9"/>
<dbReference type="HOGENOM" id="CLU_010692_0_0_1"/>
<accession>A0A0C2X7L9</accession>
<evidence type="ECO:0000313" key="3">
    <source>
        <dbReference type="Proteomes" id="UP000054097"/>
    </source>
</evidence>
<dbReference type="InterPro" id="IPR027417">
    <property type="entry name" value="P-loop_NTPase"/>
</dbReference>
<dbReference type="STRING" id="933852.A0A0C2X7L9"/>
<organism evidence="2 3">
    <name type="scientific">Serendipita vermifera MAFF 305830</name>
    <dbReference type="NCBI Taxonomy" id="933852"/>
    <lineage>
        <taxon>Eukaryota</taxon>
        <taxon>Fungi</taxon>
        <taxon>Dikarya</taxon>
        <taxon>Basidiomycota</taxon>
        <taxon>Agaricomycotina</taxon>
        <taxon>Agaricomycetes</taxon>
        <taxon>Sebacinales</taxon>
        <taxon>Serendipitaceae</taxon>
        <taxon>Serendipita</taxon>
    </lineage>
</organism>
<dbReference type="GO" id="GO:0005524">
    <property type="term" value="F:ATP binding"/>
    <property type="evidence" value="ECO:0007669"/>
    <property type="project" value="InterPro"/>
</dbReference>
<dbReference type="PANTHER" id="PTHR11070">
    <property type="entry name" value="UVRD / RECB / PCRA DNA HELICASE FAMILY MEMBER"/>
    <property type="match status" value="1"/>
</dbReference>
<dbReference type="GO" id="GO:0005634">
    <property type="term" value="C:nucleus"/>
    <property type="evidence" value="ECO:0007669"/>
    <property type="project" value="TreeGrafter"/>
</dbReference>
<dbReference type="GO" id="GO:0003677">
    <property type="term" value="F:DNA binding"/>
    <property type="evidence" value="ECO:0007669"/>
    <property type="project" value="InterPro"/>
</dbReference>
<dbReference type="InterPro" id="IPR000212">
    <property type="entry name" value="DNA_helicase_UvrD/REP"/>
</dbReference>
<dbReference type="EMBL" id="KN824316">
    <property type="protein sequence ID" value="KIM25257.1"/>
    <property type="molecule type" value="Genomic_DNA"/>
</dbReference>
<dbReference type="Gene3D" id="3.40.50.300">
    <property type="entry name" value="P-loop containing nucleotide triphosphate hydrolases"/>
    <property type="match status" value="2"/>
</dbReference>
<gene>
    <name evidence="2" type="ORF">M408DRAFT_26449</name>
</gene>
<dbReference type="Pfam" id="PF13245">
    <property type="entry name" value="AAA_19"/>
    <property type="match status" value="1"/>
</dbReference>
<dbReference type="InterPro" id="IPR014001">
    <property type="entry name" value="Helicase_ATP-bd"/>
</dbReference>
<proteinExistence type="predicted"/>
<dbReference type="SMART" id="SM00487">
    <property type="entry name" value="DEXDc"/>
    <property type="match status" value="1"/>
</dbReference>
<dbReference type="PANTHER" id="PTHR11070:SF2">
    <property type="entry name" value="ATP-DEPENDENT DNA HELICASE SRS2"/>
    <property type="match status" value="1"/>
</dbReference>
<sequence>MTLLRYLTRARRIPSWTPRLPTFLYATPNLARASSFKASDEQQAVVSSVTKGHNVVVSARPGSGKTATAAYVAQTNRDKSMLVLTYSRSLKIKTEVDMRAAGLDHVDVHTFHGFAGKMYGTVVENDDRLLQVCTSGKQPTLPKNYEIVVLDEAQDLTPTLYRFTCTLLSALAHSLPKAPTLLVIGDPRQAIYGYQEADARYLQRAPELYSEYCPGTWDNLPLTTSFRLTEPTGNLVNVCSNEKYIHGLRSGAKPIYAIANMWDPNAFVAFILPYIEKYGPENTAFLAPSVKSNRPLAKIVNSLCRLHKKPFSEPISDDGRLDEDITRGKIPIATYHQFKGDERDFVIIFGADASYFRYYARTSPDNECPNALYVAISRGKKLVVLVQSDKEFPMPFVSEAELHKACEVVTLSSKKPSPQESCPKSKSKPTKVTDLIKHIPEAKLAQLIRDHVQVVKHSGSSGFINIKNKICTDDDKDYYELVSDINGVAITAAFQHQWSGTCFLFDEKGGTDGIQKDKFTPHFFAREASKHCAKMSGYQVRLLQIKRHQYGWLNWDLPRANARLGEQFDSNSLLEFRQSLGGQIQLEEGEEPVDLQGLVDIIEEIRMQGLPPTLWKIKLSSPSSADIAGLVTCGFLWSASQAVHPQTQSTHFPRLILFIGKTGERWEIITNSDSAAAFTHELFRLKSLAAADSPPDEEFLRRCEQIRAEVREVKWE</sequence>
<keyword evidence="3" id="KW-1185">Reference proteome</keyword>
<reference evidence="2 3" key="1">
    <citation type="submission" date="2014-04" db="EMBL/GenBank/DDBJ databases">
        <authorList>
            <consortium name="DOE Joint Genome Institute"/>
            <person name="Kuo A."/>
            <person name="Zuccaro A."/>
            <person name="Kohler A."/>
            <person name="Nagy L.G."/>
            <person name="Floudas D."/>
            <person name="Copeland A."/>
            <person name="Barry K.W."/>
            <person name="Cichocki N."/>
            <person name="Veneault-Fourrey C."/>
            <person name="LaButti K."/>
            <person name="Lindquist E.A."/>
            <person name="Lipzen A."/>
            <person name="Lundell T."/>
            <person name="Morin E."/>
            <person name="Murat C."/>
            <person name="Sun H."/>
            <person name="Tunlid A."/>
            <person name="Henrissat B."/>
            <person name="Grigoriev I.V."/>
            <person name="Hibbett D.S."/>
            <person name="Martin F."/>
            <person name="Nordberg H.P."/>
            <person name="Cantor M.N."/>
            <person name="Hua S.X."/>
        </authorList>
    </citation>
    <scope>NUCLEOTIDE SEQUENCE [LARGE SCALE GENOMIC DNA]</scope>
    <source>
        <strain evidence="2 3">MAFF 305830</strain>
    </source>
</reference>
<dbReference type="Proteomes" id="UP000054097">
    <property type="component" value="Unassembled WGS sequence"/>
</dbReference>
<dbReference type="GO" id="GO:0000725">
    <property type="term" value="P:recombinational repair"/>
    <property type="evidence" value="ECO:0007669"/>
    <property type="project" value="TreeGrafter"/>
</dbReference>
<dbReference type="OrthoDB" id="3216789at2759"/>
<evidence type="ECO:0000313" key="2">
    <source>
        <dbReference type="EMBL" id="KIM25257.1"/>
    </source>
</evidence>
<dbReference type="GO" id="GO:0043138">
    <property type="term" value="F:3'-5' DNA helicase activity"/>
    <property type="evidence" value="ECO:0007669"/>
    <property type="project" value="TreeGrafter"/>
</dbReference>